<evidence type="ECO:0000313" key="2">
    <source>
        <dbReference type="EMBL" id="KAH1179039.1"/>
    </source>
</evidence>
<dbReference type="EMBL" id="JAHDVG010000473">
    <property type="protein sequence ID" value="KAH1179039.1"/>
    <property type="molecule type" value="Genomic_DNA"/>
</dbReference>
<proteinExistence type="predicted"/>
<name>A0A9D4B3C3_9SAUR</name>
<accession>A0A9D4B3C3</accession>
<evidence type="ECO:0000313" key="3">
    <source>
        <dbReference type="Proteomes" id="UP000827986"/>
    </source>
</evidence>
<sequence>MGLQRVGWEGPVAGLRGCSRLSPAPQGSLEGWQGAVGLPVLMMELADTPTPGLGAGAAQAERPAPTPHSSGVGWILGLGGSSAGLSVLPVGHGSWAGVGAAPPPVRAGKGLPAEHPHGAGEGASSGHSPGVGCSLAGPGRWGSVVSGKAAGSPPARPGSWLSALDAVSVPRSPGLAPAEGSRRGWCLQPEGAQQGGQRLPALCPPPNGLPGC</sequence>
<keyword evidence="3" id="KW-1185">Reference proteome</keyword>
<gene>
    <name evidence="2" type="ORF">KIL84_000370</name>
</gene>
<organism evidence="2 3">
    <name type="scientific">Mauremys mutica</name>
    <name type="common">yellowpond turtle</name>
    <dbReference type="NCBI Taxonomy" id="74926"/>
    <lineage>
        <taxon>Eukaryota</taxon>
        <taxon>Metazoa</taxon>
        <taxon>Chordata</taxon>
        <taxon>Craniata</taxon>
        <taxon>Vertebrata</taxon>
        <taxon>Euteleostomi</taxon>
        <taxon>Archelosauria</taxon>
        <taxon>Testudinata</taxon>
        <taxon>Testudines</taxon>
        <taxon>Cryptodira</taxon>
        <taxon>Durocryptodira</taxon>
        <taxon>Testudinoidea</taxon>
        <taxon>Geoemydidae</taxon>
        <taxon>Geoemydinae</taxon>
        <taxon>Mauremys</taxon>
    </lineage>
</organism>
<feature type="region of interest" description="Disordered" evidence="1">
    <location>
        <begin position="106"/>
        <end position="135"/>
    </location>
</feature>
<protein>
    <submittedName>
        <fullName evidence="2">Uncharacterized protein</fullName>
    </submittedName>
</protein>
<dbReference type="AlphaFoldDB" id="A0A9D4B3C3"/>
<comment type="caution">
    <text evidence="2">The sequence shown here is derived from an EMBL/GenBank/DDBJ whole genome shotgun (WGS) entry which is preliminary data.</text>
</comment>
<dbReference type="Proteomes" id="UP000827986">
    <property type="component" value="Unassembled WGS sequence"/>
</dbReference>
<evidence type="ECO:0000256" key="1">
    <source>
        <dbReference type="SAM" id="MobiDB-lite"/>
    </source>
</evidence>
<reference evidence="2" key="1">
    <citation type="submission" date="2021-09" db="EMBL/GenBank/DDBJ databases">
        <title>The genome of Mauremys mutica provides insights into the evolution of semi-aquatic lifestyle.</title>
        <authorList>
            <person name="Gong S."/>
            <person name="Gao Y."/>
        </authorList>
    </citation>
    <scope>NUCLEOTIDE SEQUENCE</scope>
    <source>
        <strain evidence="2">MM-2020</strain>
        <tissue evidence="2">Muscle</tissue>
    </source>
</reference>